<gene>
    <name evidence="1" type="ORF">FNA67_13450</name>
</gene>
<proteinExistence type="predicted"/>
<name>A0A5B9DP20_9HYPH</name>
<protein>
    <submittedName>
        <fullName evidence="1">Uncharacterized protein</fullName>
    </submittedName>
</protein>
<reference evidence="1 2" key="1">
    <citation type="journal article" date="2015" name="Int. J. Syst. Evol. Microbiol.">
        <title>Youhaiella tibetensis gen. nov., sp. nov., isolated from subsurface sediment.</title>
        <authorList>
            <person name="Wang Y.X."/>
            <person name="Huang F.Q."/>
            <person name="Nogi Y."/>
            <person name="Pang S.J."/>
            <person name="Wang P.K."/>
            <person name="Lv J."/>
        </authorList>
    </citation>
    <scope>NUCLEOTIDE SEQUENCE [LARGE SCALE GENOMIC DNA]</scope>
    <source>
        <strain evidence="2">fig4</strain>
    </source>
</reference>
<evidence type="ECO:0000313" key="1">
    <source>
        <dbReference type="EMBL" id="QEE21120.1"/>
    </source>
</evidence>
<organism evidence="1 2">
    <name type="scientific">Paradevosia tibetensis</name>
    <dbReference type="NCBI Taxonomy" id="1447062"/>
    <lineage>
        <taxon>Bacteria</taxon>
        <taxon>Pseudomonadati</taxon>
        <taxon>Pseudomonadota</taxon>
        <taxon>Alphaproteobacteria</taxon>
        <taxon>Hyphomicrobiales</taxon>
        <taxon>Devosiaceae</taxon>
        <taxon>Paradevosia</taxon>
    </lineage>
</organism>
<dbReference type="EMBL" id="CP041690">
    <property type="protein sequence ID" value="QEE21120.1"/>
    <property type="molecule type" value="Genomic_DNA"/>
</dbReference>
<dbReference type="AlphaFoldDB" id="A0A5B9DP20"/>
<evidence type="ECO:0000313" key="2">
    <source>
        <dbReference type="Proteomes" id="UP000321062"/>
    </source>
</evidence>
<dbReference type="RefSeq" id="WP_049705647.1">
    <property type="nucleotide sequence ID" value="NZ_BMFM01000001.1"/>
</dbReference>
<sequence length="94" mass="9711">MKIRTFVTIAAFASTLAIPGIASAQEDHMIGGKAVPADQVADVQAKCDELRKDNSMAAATPADDAAMWTADGKIDVTKLTVAACDEGKFAAPAM</sequence>
<keyword evidence="2" id="KW-1185">Reference proteome</keyword>
<dbReference type="KEGG" id="yti:FNA67_13450"/>
<dbReference type="Proteomes" id="UP000321062">
    <property type="component" value="Chromosome"/>
</dbReference>
<dbReference type="OrthoDB" id="7961407at2"/>
<accession>A0A5B9DP20</accession>